<keyword evidence="3" id="KW-1185">Reference proteome</keyword>
<sequence length="335" mass="37486">MTSSTGARQGRDPQEPGIPNPVGAILGEVRTVGHRRVSFGLYRPLTDGTEFEELIRDLHALRLVMPPDAAFTHLTAALLRGWQVSKLPANLPVFAAVHSGTRRPRRPGLLFSRLVGDRPAEMRHGLPGEPAEEILLRVARDLGVMDLVIMIDSALQLGDIDVERMDRLLASRRPGVRALRAAWQASDGRAESGGESVLRMFHDALDIAVEPQAVLRDDTGRRVGRADLLVIGTREVHEYDGAHHRDGRQDQVDLRRERGLGTSYRRRGFTLDDLLNQPATVMHELDRVLGRRHEPARLRRWRALIAGSMYSDAARQRLVNRWQRAVGVVDWRSAA</sequence>
<evidence type="ECO:0000313" key="3">
    <source>
        <dbReference type="Proteomes" id="UP000199004"/>
    </source>
</evidence>
<reference evidence="2 3" key="1">
    <citation type="submission" date="2016-10" db="EMBL/GenBank/DDBJ databases">
        <authorList>
            <person name="de Groot N.N."/>
        </authorList>
    </citation>
    <scope>NUCLEOTIDE SEQUENCE [LARGE SCALE GENOMIC DNA]</scope>
    <source>
        <strain evidence="2 3">CGMCC 1.11147</strain>
    </source>
</reference>
<dbReference type="STRING" id="1005944.SAMN05192576_1282"/>
<organism evidence="2 3">
    <name type="scientific">Nocardioides szechwanensis</name>
    <dbReference type="NCBI Taxonomy" id="1005944"/>
    <lineage>
        <taxon>Bacteria</taxon>
        <taxon>Bacillati</taxon>
        <taxon>Actinomycetota</taxon>
        <taxon>Actinomycetes</taxon>
        <taxon>Propionibacteriales</taxon>
        <taxon>Nocardioidaceae</taxon>
        <taxon>Nocardioides</taxon>
    </lineage>
</organism>
<dbReference type="Proteomes" id="UP000199004">
    <property type="component" value="Unassembled WGS sequence"/>
</dbReference>
<name>A0A1G9X8A6_9ACTN</name>
<evidence type="ECO:0000256" key="1">
    <source>
        <dbReference type="SAM" id="MobiDB-lite"/>
    </source>
</evidence>
<dbReference type="EMBL" id="FNIC01000001">
    <property type="protein sequence ID" value="SDM92563.1"/>
    <property type="molecule type" value="Genomic_DNA"/>
</dbReference>
<protein>
    <submittedName>
        <fullName evidence="2">Uncharacterized protein</fullName>
    </submittedName>
</protein>
<dbReference type="AlphaFoldDB" id="A0A1G9X8A6"/>
<dbReference type="OrthoDB" id="3173471at2"/>
<proteinExistence type="predicted"/>
<accession>A0A1G9X8A6</accession>
<evidence type="ECO:0000313" key="2">
    <source>
        <dbReference type="EMBL" id="SDM92563.1"/>
    </source>
</evidence>
<dbReference type="RefSeq" id="WP_091022806.1">
    <property type="nucleotide sequence ID" value="NZ_BKAE01000001.1"/>
</dbReference>
<feature type="region of interest" description="Disordered" evidence="1">
    <location>
        <begin position="1"/>
        <end position="23"/>
    </location>
</feature>
<gene>
    <name evidence="2" type="ORF">SAMN05192576_1282</name>
</gene>